<comment type="caution">
    <text evidence="1">The sequence shown here is derived from an EMBL/GenBank/DDBJ whole genome shotgun (WGS) entry which is preliminary data.</text>
</comment>
<name>X1KBY9_9ZZZZ</name>
<feature type="non-terminal residue" evidence="1">
    <location>
        <position position="137"/>
    </location>
</feature>
<dbReference type="EMBL" id="BARV01005868">
    <property type="protein sequence ID" value="GAI04512.1"/>
    <property type="molecule type" value="Genomic_DNA"/>
</dbReference>
<dbReference type="GO" id="GO:0043165">
    <property type="term" value="P:Gram-negative-bacterium-type cell outer membrane assembly"/>
    <property type="evidence" value="ECO:0007669"/>
    <property type="project" value="InterPro"/>
</dbReference>
<organism evidence="1">
    <name type="scientific">marine sediment metagenome</name>
    <dbReference type="NCBI Taxonomy" id="412755"/>
    <lineage>
        <taxon>unclassified sequences</taxon>
        <taxon>metagenomes</taxon>
        <taxon>ecological metagenomes</taxon>
    </lineage>
</organism>
<dbReference type="Pfam" id="PF04390">
    <property type="entry name" value="LptE"/>
    <property type="match status" value="1"/>
</dbReference>
<proteinExistence type="predicted"/>
<dbReference type="GO" id="GO:0019867">
    <property type="term" value="C:outer membrane"/>
    <property type="evidence" value="ECO:0007669"/>
    <property type="project" value="InterPro"/>
</dbReference>
<gene>
    <name evidence="1" type="ORF">S06H3_11935</name>
</gene>
<reference evidence="1" key="1">
    <citation type="journal article" date="2014" name="Front. Microbiol.">
        <title>High frequency of phylogenetically diverse reductive dehalogenase-homologous genes in deep subseafloor sedimentary metagenomes.</title>
        <authorList>
            <person name="Kawai M."/>
            <person name="Futagami T."/>
            <person name="Toyoda A."/>
            <person name="Takaki Y."/>
            <person name="Nishi S."/>
            <person name="Hori S."/>
            <person name="Arai W."/>
            <person name="Tsubouchi T."/>
            <person name="Morono Y."/>
            <person name="Uchiyama I."/>
            <person name="Ito T."/>
            <person name="Fujiyama A."/>
            <person name="Inagaki F."/>
            <person name="Takami H."/>
        </authorList>
    </citation>
    <scope>NUCLEOTIDE SEQUENCE</scope>
    <source>
        <strain evidence="1">Expedition CK06-06</strain>
    </source>
</reference>
<protein>
    <submittedName>
        <fullName evidence="1">Uncharacterized protein</fullName>
    </submittedName>
</protein>
<accession>X1KBY9</accession>
<dbReference type="AlphaFoldDB" id="X1KBY9"/>
<dbReference type="PROSITE" id="PS51257">
    <property type="entry name" value="PROKAR_LIPOPROTEIN"/>
    <property type="match status" value="1"/>
</dbReference>
<dbReference type="Gene3D" id="3.30.160.150">
    <property type="entry name" value="Lipoprotein like domain"/>
    <property type="match status" value="1"/>
</dbReference>
<dbReference type="InterPro" id="IPR007485">
    <property type="entry name" value="LPS_assembly_LptE"/>
</dbReference>
<sequence length="137" mass="15486">MRKKFTCKFQLITISVLFILILAGCGYQLQPHLPAAVSKIAIPTFDNQTFQYGLAETLTNSVVEQFLLDGRLKVVGEKEADLILRGKITQYLKETLSEVSMDLTEYRVRLEISVALIPTKDGKALWEKKVEEATTYT</sequence>
<evidence type="ECO:0000313" key="1">
    <source>
        <dbReference type="EMBL" id="GAI04512.1"/>
    </source>
</evidence>